<dbReference type="Pfam" id="PF00589">
    <property type="entry name" value="Phage_integrase"/>
    <property type="match status" value="1"/>
</dbReference>
<dbReference type="PROSITE" id="PS51900">
    <property type="entry name" value="CB"/>
    <property type="match status" value="1"/>
</dbReference>
<dbReference type="EMBL" id="JAACJS010000015">
    <property type="protein sequence ID" value="NCI52016.1"/>
    <property type="molecule type" value="Genomic_DNA"/>
</dbReference>
<evidence type="ECO:0000256" key="4">
    <source>
        <dbReference type="ARBA" id="ARBA00023172"/>
    </source>
</evidence>
<dbReference type="Pfam" id="PF13102">
    <property type="entry name" value="Phage_int_SAM_5"/>
    <property type="match status" value="1"/>
</dbReference>
<dbReference type="InterPro" id="IPR013762">
    <property type="entry name" value="Integrase-like_cat_sf"/>
</dbReference>
<keyword evidence="9" id="KW-1185">Reference proteome</keyword>
<feature type="domain" description="Core-binding (CB)" evidence="7">
    <location>
        <begin position="102"/>
        <end position="179"/>
    </location>
</feature>
<dbReference type="PANTHER" id="PTHR30349:SF64">
    <property type="entry name" value="PROPHAGE INTEGRASE INTD-RELATED"/>
    <property type="match status" value="1"/>
</dbReference>
<feature type="domain" description="Tyr recombinase" evidence="6">
    <location>
        <begin position="203"/>
        <end position="396"/>
    </location>
</feature>
<accession>A0ABW9ZXX4</accession>
<dbReference type="Gene3D" id="1.10.150.130">
    <property type="match status" value="1"/>
</dbReference>
<dbReference type="SUPFAM" id="SSF56349">
    <property type="entry name" value="DNA breaking-rejoining enzymes"/>
    <property type="match status" value="1"/>
</dbReference>
<dbReference type="RefSeq" id="WP_161820276.1">
    <property type="nucleotide sequence ID" value="NZ_JAACJS010000015.1"/>
</dbReference>
<reference evidence="8 9" key="1">
    <citation type="submission" date="2020-01" db="EMBL/GenBank/DDBJ databases">
        <title>Genome analysis.</title>
        <authorList>
            <person name="Wu S."/>
            <person name="Wang G."/>
        </authorList>
    </citation>
    <scope>NUCLEOTIDE SEQUENCE [LARGE SCALE GENOMIC DNA]</scope>
    <source>
        <strain evidence="8 9">SYL130</strain>
    </source>
</reference>
<dbReference type="PANTHER" id="PTHR30349">
    <property type="entry name" value="PHAGE INTEGRASE-RELATED"/>
    <property type="match status" value="1"/>
</dbReference>
<evidence type="ECO:0000256" key="1">
    <source>
        <dbReference type="ARBA" id="ARBA00008857"/>
    </source>
</evidence>
<dbReference type="Gene3D" id="1.10.443.10">
    <property type="entry name" value="Intergrase catalytic core"/>
    <property type="match status" value="1"/>
</dbReference>
<dbReference type="InterPro" id="IPR035386">
    <property type="entry name" value="Arm-DNA-bind_5"/>
</dbReference>
<dbReference type="InterPro" id="IPR044068">
    <property type="entry name" value="CB"/>
</dbReference>
<keyword evidence="2" id="KW-0229">DNA integration</keyword>
<gene>
    <name evidence="8" type="ORF">GWC95_18980</name>
</gene>
<dbReference type="InterPro" id="IPR050090">
    <property type="entry name" value="Tyrosine_recombinase_XerCD"/>
</dbReference>
<dbReference type="PROSITE" id="PS51898">
    <property type="entry name" value="TYR_RECOMBINASE"/>
    <property type="match status" value="1"/>
</dbReference>
<evidence type="ECO:0000256" key="2">
    <source>
        <dbReference type="ARBA" id="ARBA00022908"/>
    </source>
</evidence>
<evidence type="ECO:0000313" key="9">
    <source>
        <dbReference type="Proteomes" id="UP000753802"/>
    </source>
</evidence>
<dbReference type="Pfam" id="PF17293">
    <property type="entry name" value="Arm-DNA-bind_5"/>
    <property type="match status" value="1"/>
</dbReference>
<proteinExistence type="inferred from homology"/>
<keyword evidence="3 5" id="KW-0238">DNA-binding</keyword>
<organism evidence="8 9">
    <name type="scientific">Sediminibacterium roseum</name>
    <dbReference type="NCBI Taxonomy" id="1978412"/>
    <lineage>
        <taxon>Bacteria</taxon>
        <taxon>Pseudomonadati</taxon>
        <taxon>Bacteroidota</taxon>
        <taxon>Chitinophagia</taxon>
        <taxon>Chitinophagales</taxon>
        <taxon>Chitinophagaceae</taxon>
        <taxon>Sediminibacterium</taxon>
    </lineage>
</organism>
<evidence type="ECO:0000256" key="5">
    <source>
        <dbReference type="PROSITE-ProRule" id="PRU01248"/>
    </source>
</evidence>
<keyword evidence="4" id="KW-0233">DNA recombination</keyword>
<name>A0ABW9ZXX4_9BACT</name>
<evidence type="ECO:0000256" key="3">
    <source>
        <dbReference type="ARBA" id="ARBA00023125"/>
    </source>
</evidence>
<comment type="caution">
    <text evidence="8">The sequence shown here is derived from an EMBL/GenBank/DDBJ whole genome shotgun (WGS) entry which is preliminary data.</text>
</comment>
<comment type="similarity">
    <text evidence="1">Belongs to the 'phage' integrase family.</text>
</comment>
<dbReference type="InterPro" id="IPR002104">
    <property type="entry name" value="Integrase_catalytic"/>
</dbReference>
<dbReference type="InterPro" id="IPR010998">
    <property type="entry name" value="Integrase_recombinase_N"/>
</dbReference>
<dbReference type="InterPro" id="IPR011010">
    <property type="entry name" value="DNA_brk_join_enz"/>
</dbReference>
<protein>
    <submittedName>
        <fullName evidence="8">Site-specific integrase</fullName>
    </submittedName>
</protein>
<evidence type="ECO:0000259" key="7">
    <source>
        <dbReference type="PROSITE" id="PS51900"/>
    </source>
</evidence>
<dbReference type="Proteomes" id="UP000753802">
    <property type="component" value="Unassembled WGS sequence"/>
</dbReference>
<evidence type="ECO:0000313" key="8">
    <source>
        <dbReference type="EMBL" id="NCI52016.1"/>
    </source>
</evidence>
<sequence>MITVKLFHDARRKKVAGTYPVKVRITYDRRSKYYETGVSLTEEEFKRIFMNRIPADLLQKKEILAEAEAKAVHLLKEIKPFNFPVFERRFLQKSFDGSFVETIFNEVMDRFRQQDRIGTAESYKVALRKLLKFKPRLRFEDVDATFLYKFEEWMLEKGNSITTVGIYTRCLRAIFNEAIERNLISKEYYPFTKRRYQVPTGRNVKKALALVDIGRIYYYEPKTPEEAKAKAYWLFSYFANGMNMADVARLKYNDISGDFIHFERAKTIRSMRGNPKIISIVMNDDIRAIMKKWGNWNKAKENYIFPVLETGLTSPQERERIKDLIWRINKGLKTIASELKFEKPLTTYSARHSFSTVLKRSGASIEFISESLGHSSVQTTAHYLDSFEDDMKKKYSANLLGFIKKEAVAGVENDKNLDAS</sequence>
<dbReference type="InterPro" id="IPR025269">
    <property type="entry name" value="SAM-like_dom"/>
</dbReference>
<evidence type="ECO:0000259" key="6">
    <source>
        <dbReference type="PROSITE" id="PS51898"/>
    </source>
</evidence>